<feature type="transmembrane region" description="Helical" evidence="1">
    <location>
        <begin position="12"/>
        <end position="41"/>
    </location>
</feature>
<reference evidence="2" key="1">
    <citation type="submission" date="2024-05" db="EMBL/GenBank/DDBJ databases">
        <title>Complete Genome Sequences of 14 Acinetobacter baumannii phages isolated in Kenya.</title>
        <authorList>
            <person name="Mwai F."/>
            <person name="Kigen C."/>
            <person name="Makobe C."/>
            <person name="Georges M."/>
            <person name="Mutai I."/>
            <person name="Odoyo E."/>
            <person name="Gachoya M."/>
            <person name="Musila L."/>
        </authorList>
    </citation>
    <scope>NUCLEOTIDE SEQUENCE</scope>
</reference>
<gene>
    <name evidence="2" type="ORF">FEVFDKGT_CDS0065</name>
</gene>
<keyword evidence="1" id="KW-1133">Transmembrane helix</keyword>
<name>A0AAU8L007_9VIRU</name>
<proteinExistence type="predicted"/>
<evidence type="ECO:0000256" key="1">
    <source>
        <dbReference type="SAM" id="Phobius"/>
    </source>
</evidence>
<dbReference type="EMBL" id="PP841136">
    <property type="protein sequence ID" value="XCN27717.1"/>
    <property type="molecule type" value="Genomic_DNA"/>
</dbReference>
<evidence type="ECO:0000313" key="2">
    <source>
        <dbReference type="EMBL" id="XCN27717.1"/>
    </source>
</evidence>
<keyword evidence="1" id="KW-0472">Membrane</keyword>
<organism evidence="2">
    <name type="scientific">Acinetobacter phage vB_Ab_1137_KEN_05</name>
    <dbReference type="NCBI Taxonomy" id="3143020"/>
    <lineage>
        <taxon>Viruses</taxon>
    </lineage>
</organism>
<accession>A0AAU8L007</accession>
<protein>
    <submittedName>
        <fullName evidence="2">Uncharacterized protein</fullName>
    </submittedName>
</protein>
<keyword evidence="1" id="KW-0812">Transmembrane</keyword>
<sequence length="45" mass="5322">MFRTIMYRTIRTIISVFIGVFLIDLMECILSTILSVVYTFLNIFI</sequence>